<evidence type="ECO:0000313" key="2">
    <source>
        <dbReference type="Proteomes" id="UP001253439"/>
    </source>
</evidence>
<keyword evidence="2" id="KW-1185">Reference proteome</keyword>
<dbReference type="InterPro" id="IPR058703">
    <property type="entry name" value="PIN-containing"/>
</dbReference>
<dbReference type="Proteomes" id="UP001253439">
    <property type="component" value="Unassembled WGS sequence"/>
</dbReference>
<reference evidence="1 2" key="1">
    <citation type="submission" date="2022-06" db="EMBL/GenBank/DDBJ databases">
        <title>Haloarcula sp. a new haloarchaeum isolate from saline soil.</title>
        <authorList>
            <person name="Strakova D."/>
            <person name="Galisteo C."/>
            <person name="Sanchez-Porro C."/>
            <person name="Ventosa A."/>
        </authorList>
    </citation>
    <scope>NUCLEOTIDE SEQUENCE [LARGE SCALE GENOMIC DNA]</scope>
    <source>
        <strain evidence="1 2">S1AR25-5A</strain>
    </source>
</reference>
<protein>
    <recommendedName>
        <fullName evidence="3">PIN domain-containing protein</fullName>
    </recommendedName>
</protein>
<accession>A0AAE4JJA0</accession>
<dbReference type="EMBL" id="JAMQOM010000016">
    <property type="protein sequence ID" value="MDS0223490.1"/>
    <property type="molecule type" value="Genomic_DNA"/>
</dbReference>
<dbReference type="RefSeq" id="WP_310898020.1">
    <property type="nucleotide sequence ID" value="NZ_JAMQOM010000016.1"/>
</dbReference>
<comment type="caution">
    <text evidence="1">The sequence shown here is derived from an EMBL/GenBank/DDBJ whole genome shotgun (WGS) entry which is preliminary data.</text>
</comment>
<sequence length="190" mass="21194">MTRRYTANIADTVMFRNLGKHPSPRLQSLKSAVEEAGTEIWVPAAVYHELADTGSGDSPTNPYLDTAIEEGWLRVATPLPGDRTEDFDSTAGAVEKARFVADAFLNQQSKYPETNNWRDAALVALAVRLFDQNARIRVITHTADENLATACARIPPEFGYYDVQSRYYNPPQTAKAEFPTVDRLTWDGPE</sequence>
<dbReference type="Pfam" id="PF26425">
    <property type="entry name" value="PIN_halo"/>
    <property type="match status" value="1"/>
</dbReference>
<proteinExistence type="predicted"/>
<dbReference type="AlphaFoldDB" id="A0AAE4JJA0"/>
<organism evidence="1 2">
    <name type="scientific">Haloarcula terrestris</name>
    <dbReference type="NCBI Taxonomy" id="2950533"/>
    <lineage>
        <taxon>Archaea</taxon>
        <taxon>Methanobacteriati</taxon>
        <taxon>Methanobacteriota</taxon>
        <taxon>Stenosarchaea group</taxon>
        <taxon>Halobacteria</taxon>
        <taxon>Halobacteriales</taxon>
        <taxon>Haloarculaceae</taxon>
        <taxon>Haloarcula</taxon>
    </lineage>
</organism>
<gene>
    <name evidence="1" type="ORF">NDI54_19300</name>
</gene>
<evidence type="ECO:0000313" key="1">
    <source>
        <dbReference type="EMBL" id="MDS0223490.1"/>
    </source>
</evidence>
<name>A0AAE4JJA0_9EURY</name>
<evidence type="ECO:0008006" key="3">
    <source>
        <dbReference type="Google" id="ProtNLM"/>
    </source>
</evidence>